<dbReference type="Proteomes" id="UP000449193">
    <property type="component" value="Unassembled WGS sequence"/>
</dbReference>
<dbReference type="EMBL" id="WMZR01000002">
    <property type="protein sequence ID" value="MTS50400.1"/>
    <property type="molecule type" value="Genomic_DNA"/>
</dbReference>
<dbReference type="Proteomes" id="UP000053433">
    <property type="component" value="Unassembled WGS sequence"/>
</dbReference>
<dbReference type="AlphaFoldDB" id="A0A0D8J2F3"/>
<dbReference type="InterPro" id="IPR003740">
    <property type="entry name" value="YitT"/>
</dbReference>
<dbReference type="EMBL" id="VUNJ01000015">
    <property type="protein sequence ID" value="MST92843.1"/>
    <property type="molecule type" value="Genomic_DNA"/>
</dbReference>
<sequence length="303" mass="32621">MKKEKQQKRPKRTKAQRVQALKTFAVDTVYDVVGSILFAIGVYTFAKSADFAPGGVSGLALICNYLWDLPIGTMTLIINIPIIIISYKVVGRKFLLKSFKTMVISTLFLDLVFPLTPLYTGNSFLAAIFSGVFMGAGLALIYMRGSSTGGTDFLIVTIKKLKPHFSMGQVTLMTDLVVIVLGGFVFGNIDAVLYGVISTYAASVIIDKIIYGAGSGKLAIIITTDGYATAKKIDEETGRGATLIKAIGTYSGIERHLILCACGKAEIFKVRNAAHAVDPNAFVMITEASEVFGEGFTPPELDQ</sequence>
<dbReference type="GO" id="GO:0005886">
    <property type="term" value="C:plasma membrane"/>
    <property type="evidence" value="ECO:0007669"/>
    <property type="project" value="UniProtKB-SubCell"/>
</dbReference>
<feature type="domain" description="DUF2179" evidence="7">
    <location>
        <begin position="239"/>
        <end position="293"/>
    </location>
</feature>
<reference evidence="9 13" key="2">
    <citation type="submission" date="2015-10" db="EMBL/GenBank/DDBJ databases">
        <title>A novel member of the family Ruminococcaceae isolated from human faeces.</title>
        <authorList>
            <person name="Shkoporov A.N."/>
            <person name="Chaplin A.V."/>
            <person name="Motuzova O.V."/>
            <person name="Kafarskaia L.I."/>
            <person name="Efimov B.A."/>
        </authorList>
    </citation>
    <scope>NUCLEOTIDE SEQUENCE [LARGE SCALE GENOMIC DNA]</scope>
    <source>
        <strain evidence="9 13">668</strain>
    </source>
</reference>
<evidence type="ECO:0000313" key="8">
    <source>
        <dbReference type="EMBL" id="KJF39963.1"/>
    </source>
</evidence>
<keyword evidence="2" id="KW-1003">Cell membrane</keyword>
<comment type="caution">
    <text evidence="8">The sequence shown here is derived from an EMBL/GenBank/DDBJ whole genome shotgun (WGS) entry which is preliminary data.</text>
</comment>
<keyword evidence="3 6" id="KW-0812">Transmembrane</keyword>
<reference evidence="10 14" key="4">
    <citation type="submission" date="2019-08" db="EMBL/GenBank/DDBJ databases">
        <title>In-depth cultivation of the pig gut microbiome towards novel bacterial diversity and tailored functional studies.</title>
        <authorList>
            <person name="Wylensek D."/>
            <person name="Hitch T.C.A."/>
            <person name="Clavel T."/>
        </authorList>
    </citation>
    <scope>NUCLEOTIDE SEQUENCE [LARGE SCALE GENOMIC DNA]</scope>
    <source>
        <strain evidence="10 14">WCA3-601-WT-6J</strain>
    </source>
</reference>
<evidence type="ECO:0000313" key="13">
    <source>
        <dbReference type="Proteomes" id="UP000053433"/>
    </source>
</evidence>
<evidence type="ECO:0000313" key="14">
    <source>
        <dbReference type="Proteomes" id="UP000431913"/>
    </source>
</evidence>
<evidence type="ECO:0000256" key="5">
    <source>
        <dbReference type="ARBA" id="ARBA00023136"/>
    </source>
</evidence>
<dbReference type="PIRSF" id="PIRSF006483">
    <property type="entry name" value="Membrane_protein_YitT"/>
    <property type="match status" value="1"/>
</dbReference>
<evidence type="ECO:0000256" key="3">
    <source>
        <dbReference type="ARBA" id="ARBA00022692"/>
    </source>
</evidence>
<feature type="transmembrane region" description="Helical" evidence="6">
    <location>
        <begin position="21"/>
        <end position="45"/>
    </location>
</feature>
<dbReference type="Proteomes" id="UP000431913">
    <property type="component" value="Unassembled WGS sequence"/>
</dbReference>
<evidence type="ECO:0000313" key="10">
    <source>
        <dbReference type="EMBL" id="MST92843.1"/>
    </source>
</evidence>
<organism evidence="8 12">
    <name type="scientific">Ruthenibacterium lactatiformans</name>
    <dbReference type="NCBI Taxonomy" id="1550024"/>
    <lineage>
        <taxon>Bacteria</taxon>
        <taxon>Bacillati</taxon>
        <taxon>Bacillota</taxon>
        <taxon>Clostridia</taxon>
        <taxon>Eubacteriales</taxon>
        <taxon>Oscillospiraceae</taxon>
        <taxon>Ruthenibacterium</taxon>
    </lineage>
</organism>
<keyword evidence="4 6" id="KW-1133">Transmembrane helix</keyword>
<dbReference type="CDD" id="cd16380">
    <property type="entry name" value="YitT_C"/>
    <property type="match status" value="1"/>
</dbReference>
<evidence type="ECO:0000256" key="1">
    <source>
        <dbReference type="ARBA" id="ARBA00004651"/>
    </source>
</evidence>
<dbReference type="PANTHER" id="PTHR33545">
    <property type="entry name" value="UPF0750 MEMBRANE PROTEIN YITT-RELATED"/>
    <property type="match status" value="1"/>
</dbReference>
<reference evidence="8" key="1">
    <citation type="submission" date="2015-02" db="EMBL/GenBank/DDBJ databases">
        <title>A novel member of the family Ruminococcaceae isolated from human feces.</title>
        <authorList>
            <person name="Shkoporov A.N."/>
            <person name="Chaplin A.V."/>
            <person name="Motuzova O.V."/>
            <person name="Kafarskaia L.I."/>
            <person name="Khokhlova E.V."/>
            <person name="Efimov B.A."/>
        </authorList>
    </citation>
    <scope>NUCLEOTIDE SEQUENCE [LARGE SCALE GENOMIC DNA]</scope>
    <source>
        <strain evidence="8">585-1</strain>
    </source>
</reference>
<evidence type="ECO:0000256" key="6">
    <source>
        <dbReference type="SAM" id="Phobius"/>
    </source>
</evidence>
<evidence type="ECO:0000256" key="4">
    <source>
        <dbReference type="ARBA" id="ARBA00022989"/>
    </source>
</evidence>
<dbReference type="Pfam" id="PF02588">
    <property type="entry name" value="YitT_membrane"/>
    <property type="match status" value="1"/>
</dbReference>
<proteinExistence type="predicted"/>
<accession>A0A0W7TQ86</accession>
<dbReference type="RefSeq" id="WP_009323028.1">
    <property type="nucleotide sequence ID" value="NZ_CAQJQL010000001.1"/>
</dbReference>
<protein>
    <submittedName>
        <fullName evidence="11">DUF2179 domain-containing protein</fullName>
    </submittedName>
    <submittedName>
        <fullName evidence="8">Membrane protein</fullName>
    </submittedName>
    <submittedName>
        <fullName evidence="10">YitT family protein</fullName>
    </submittedName>
</protein>
<dbReference type="GeneID" id="42856806"/>
<comment type="subcellular location">
    <subcellularLocation>
        <location evidence="1">Cell membrane</location>
        <topology evidence="1">Multi-pass membrane protein</topology>
    </subcellularLocation>
</comment>
<dbReference type="EMBL" id="JXXK01000011">
    <property type="protein sequence ID" value="KJF39963.1"/>
    <property type="molecule type" value="Genomic_DNA"/>
</dbReference>
<evidence type="ECO:0000256" key="2">
    <source>
        <dbReference type="ARBA" id="ARBA00022475"/>
    </source>
</evidence>
<evidence type="ECO:0000313" key="15">
    <source>
        <dbReference type="Proteomes" id="UP000449193"/>
    </source>
</evidence>
<reference evidence="11 15" key="3">
    <citation type="journal article" date="2019" name="Nat. Med.">
        <title>A library of human gut bacterial isolates paired with longitudinal multiomics data enables mechanistic microbiome research.</title>
        <authorList>
            <person name="Poyet M."/>
            <person name="Groussin M."/>
            <person name="Gibbons S.M."/>
            <person name="Avila-Pacheco J."/>
            <person name="Jiang X."/>
            <person name="Kearney S.M."/>
            <person name="Perrotta A.R."/>
            <person name="Berdy B."/>
            <person name="Zhao S."/>
            <person name="Lieberman T.D."/>
            <person name="Swanson P.K."/>
            <person name="Smith M."/>
            <person name="Roesemann S."/>
            <person name="Alexander J.E."/>
            <person name="Rich S.A."/>
            <person name="Livny J."/>
            <person name="Vlamakis H."/>
            <person name="Clish C."/>
            <person name="Bullock K."/>
            <person name="Deik A."/>
            <person name="Scott J."/>
            <person name="Pierce K.A."/>
            <person name="Xavier R.J."/>
            <person name="Alm E.J."/>
        </authorList>
    </citation>
    <scope>NUCLEOTIDE SEQUENCE [LARGE SCALE GENOMIC DNA]</scope>
    <source>
        <strain evidence="11 15">BIOML-A7</strain>
    </source>
</reference>
<evidence type="ECO:0000259" key="7">
    <source>
        <dbReference type="Pfam" id="PF10035"/>
    </source>
</evidence>
<keyword evidence="12" id="KW-1185">Reference proteome</keyword>
<evidence type="ECO:0000313" key="12">
    <source>
        <dbReference type="Proteomes" id="UP000032483"/>
    </source>
</evidence>
<dbReference type="Gene3D" id="3.30.70.120">
    <property type="match status" value="1"/>
</dbReference>
<dbReference type="InterPro" id="IPR051461">
    <property type="entry name" value="UPF0750_membrane"/>
</dbReference>
<dbReference type="EMBL" id="LMUA01000013">
    <property type="protein sequence ID" value="KUE76010.1"/>
    <property type="molecule type" value="Genomic_DNA"/>
</dbReference>
<feature type="transmembrane region" description="Helical" evidence="6">
    <location>
        <begin position="124"/>
        <end position="143"/>
    </location>
</feature>
<dbReference type="Pfam" id="PF10035">
    <property type="entry name" value="DUF2179"/>
    <property type="match status" value="1"/>
</dbReference>
<dbReference type="Proteomes" id="UP000032483">
    <property type="component" value="Unassembled WGS sequence"/>
</dbReference>
<gene>
    <name evidence="9" type="ORF">ASJ35_10535</name>
    <name evidence="10" type="ORF">FYJ76_13050</name>
    <name evidence="11" type="ORF">GMD52_02440</name>
    <name evidence="8" type="ORF">TQ39_09430</name>
</gene>
<name>A0A0D8J2F3_9FIRM</name>
<accession>A0A0D8J2F3</accession>
<evidence type="ECO:0000313" key="9">
    <source>
        <dbReference type="EMBL" id="KUE76010.1"/>
    </source>
</evidence>
<dbReference type="InterPro" id="IPR019264">
    <property type="entry name" value="DUF2179"/>
</dbReference>
<feature type="transmembrane region" description="Helical" evidence="6">
    <location>
        <begin position="65"/>
        <end position="87"/>
    </location>
</feature>
<evidence type="ECO:0000313" key="11">
    <source>
        <dbReference type="EMBL" id="MTS50400.1"/>
    </source>
</evidence>
<keyword evidence="5 6" id="KW-0472">Membrane</keyword>
<dbReference type="InterPro" id="IPR015867">
    <property type="entry name" value="N-reg_PII/ATP_PRibTrfase_C"/>
</dbReference>
<dbReference type="PANTHER" id="PTHR33545:SF5">
    <property type="entry name" value="UPF0750 MEMBRANE PROTEIN YITT"/>
    <property type="match status" value="1"/>
</dbReference>